<dbReference type="FunCoup" id="A0A162UXL8">
    <property type="interactions" value="462"/>
</dbReference>
<dbReference type="VEuPathDB" id="FungiDB:PHYBLDRAFT_157602"/>
<keyword evidence="4" id="KW-1185">Reference proteome</keyword>
<dbReference type="InterPro" id="IPR008936">
    <property type="entry name" value="Rho_GTPase_activation_prot"/>
</dbReference>
<dbReference type="GO" id="GO:0005737">
    <property type="term" value="C:cytoplasm"/>
    <property type="evidence" value="ECO:0007669"/>
    <property type="project" value="TreeGrafter"/>
</dbReference>
<dbReference type="PROSITE" id="PS50238">
    <property type="entry name" value="RHOGAP"/>
    <property type="match status" value="1"/>
</dbReference>
<dbReference type="PANTHER" id="PTHR45808">
    <property type="entry name" value="RHO GTPASE-ACTIVATING PROTEIN 68F"/>
    <property type="match status" value="1"/>
</dbReference>
<dbReference type="GO" id="GO:0007264">
    <property type="term" value="P:small GTPase-mediated signal transduction"/>
    <property type="evidence" value="ECO:0007669"/>
    <property type="project" value="TreeGrafter"/>
</dbReference>
<dbReference type="PANTHER" id="PTHR45808:SF2">
    <property type="entry name" value="RHO GTPASE-ACTIVATING PROTEIN 68F"/>
    <property type="match status" value="1"/>
</dbReference>
<dbReference type="GeneID" id="28994557"/>
<dbReference type="Pfam" id="PF13716">
    <property type="entry name" value="CRAL_TRIO_2"/>
    <property type="match status" value="1"/>
</dbReference>
<dbReference type="CDD" id="cd00170">
    <property type="entry name" value="SEC14"/>
    <property type="match status" value="1"/>
</dbReference>
<protein>
    <recommendedName>
        <fullName evidence="5">Rho-GAP domain-containing protein</fullName>
    </recommendedName>
</protein>
<dbReference type="SUPFAM" id="SSF52087">
    <property type="entry name" value="CRAL/TRIO domain"/>
    <property type="match status" value="1"/>
</dbReference>
<dbReference type="AlphaFoldDB" id="A0A162UXL8"/>
<evidence type="ECO:0000259" key="1">
    <source>
        <dbReference type="PROSITE" id="PS50191"/>
    </source>
</evidence>
<gene>
    <name evidence="3" type="ORF">PHYBLDRAFT_157602</name>
</gene>
<feature type="domain" description="CRAL-TRIO" evidence="1">
    <location>
        <begin position="10"/>
        <end position="166"/>
    </location>
</feature>
<evidence type="ECO:0000259" key="2">
    <source>
        <dbReference type="PROSITE" id="PS50238"/>
    </source>
</evidence>
<dbReference type="OrthoDB" id="19923at2759"/>
<dbReference type="GO" id="GO:0005096">
    <property type="term" value="F:GTPase activator activity"/>
    <property type="evidence" value="ECO:0007669"/>
    <property type="project" value="TreeGrafter"/>
</dbReference>
<dbReference type="InterPro" id="IPR001251">
    <property type="entry name" value="CRAL-TRIO_dom"/>
</dbReference>
<evidence type="ECO:0008006" key="5">
    <source>
        <dbReference type="Google" id="ProtNLM"/>
    </source>
</evidence>
<organism evidence="3 4">
    <name type="scientific">Phycomyces blakesleeanus (strain ATCC 8743b / DSM 1359 / FGSC 10004 / NBRC 33097 / NRRL 1555)</name>
    <dbReference type="NCBI Taxonomy" id="763407"/>
    <lineage>
        <taxon>Eukaryota</taxon>
        <taxon>Fungi</taxon>
        <taxon>Fungi incertae sedis</taxon>
        <taxon>Mucoromycota</taxon>
        <taxon>Mucoromycotina</taxon>
        <taxon>Mucoromycetes</taxon>
        <taxon>Mucorales</taxon>
        <taxon>Phycomycetaceae</taxon>
        <taxon>Phycomyces</taxon>
    </lineage>
</organism>
<dbReference type="EMBL" id="KV440973">
    <property type="protein sequence ID" value="OAD78643.1"/>
    <property type="molecule type" value="Genomic_DNA"/>
</dbReference>
<dbReference type="InterPro" id="IPR000198">
    <property type="entry name" value="RhoGAP_dom"/>
</dbReference>
<dbReference type="SUPFAM" id="SSF48350">
    <property type="entry name" value="GTPase activation domain, GAP"/>
    <property type="match status" value="1"/>
</dbReference>
<dbReference type="CDD" id="cd00159">
    <property type="entry name" value="RhoGAP"/>
    <property type="match status" value="1"/>
</dbReference>
<dbReference type="Gene3D" id="1.10.555.10">
    <property type="entry name" value="Rho GTPase activation protein"/>
    <property type="match status" value="1"/>
</dbReference>
<dbReference type="PROSITE" id="PS50191">
    <property type="entry name" value="CRAL_TRIO"/>
    <property type="match status" value="1"/>
</dbReference>
<evidence type="ECO:0000313" key="3">
    <source>
        <dbReference type="EMBL" id="OAD78643.1"/>
    </source>
</evidence>
<evidence type="ECO:0000313" key="4">
    <source>
        <dbReference type="Proteomes" id="UP000077315"/>
    </source>
</evidence>
<dbReference type="InterPro" id="IPR036865">
    <property type="entry name" value="CRAL-TRIO_dom_sf"/>
</dbReference>
<dbReference type="Pfam" id="PF00620">
    <property type="entry name" value="RhoGAP"/>
    <property type="match status" value="1"/>
</dbReference>
<proteinExistence type="predicted"/>
<name>A0A162UXL8_PHYB8</name>
<reference evidence="4" key="1">
    <citation type="submission" date="2015-06" db="EMBL/GenBank/DDBJ databases">
        <title>Expansion of signal transduction pathways in fungi by whole-genome duplication.</title>
        <authorList>
            <consortium name="DOE Joint Genome Institute"/>
            <person name="Corrochano L.M."/>
            <person name="Kuo A."/>
            <person name="Marcet-Houben M."/>
            <person name="Polaino S."/>
            <person name="Salamov A."/>
            <person name="Villalobos J.M."/>
            <person name="Alvarez M.I."/>
            <person name="Avalos J."/>
            <person name="Benito E.P."/>
            <person name="Benoit I."/>
            <person name="Burger G."/>
            <person name="Camino L.P."/>
            <person name="Canovas D."/>
            <person name="Cerda-Olmedo E."/>
            <person name="Cheng J.-F."/>
            <person name="Dominguez A."/>
            <person name="Elias M."/>
            <person name="Eslava A.P."/>
            <person name="Glaser F."/>
            <person name="Grimwood J."/>
            <person name="Gutierrez G."/>
            <person name="Heitman J."/>
            <person name="Henrissat B."/>
            <person name="Iturriaga E.A."/>
            <person name="Lang B.F."/>
            <person name="Lavin J.L."/>
            <person name="Lee S."/>
            <person name="Li W."/>
            <person name="Lindquist E."/>
            <person name="Lopez-Garcia S."/>
            <person name="Luque E.M."/>
            <person name="Marcos A.T."/>
            <person name="Martin J."/>
            <person name="McCluskey K."/>
            <person name="Medina H.R."/>
            <person name="Miralles-Duran A."/>
            <person name="Miyazaki A."/>
            <person name="Munoz-Torres E."/>
            <person name="Oguiza J.A."/>
            <person name="Ohm R."/>
            <person name="Olmedo M."/>
            <person name="Orejas M."/>
            <person name="Ortiz-Castellanos L."/>
            <person name="Pisabarro A.G."/>
            <person name="Rodriguez-Romero J."/>
            <person name="Ruiz-Herrera J."/>
            <person name="Ruiz-Vazquez R."/>
            <person name="Sanz C."/>
            <person name="Schackwitz W."/>
            <person name="Schmutz J."/>
            <person name="Shahriari M."/>
            <person name="Shelest E."/>
            <person name="Silva-Franco F."/>
            <person name="Soanes D."/>
            <person name="Syed K."/>
            <person name="Tagua V.G."/>
            <person name="Talbot N.J."/>
            <person name="Thon M."/>
            <person name="De vries R.P."/>
            <person name="Wiebenga A."/>
            <person name="Yadav J.S."/>
            <person name="Braun E.L."/>
            <person name="Baker S."/>
            <person name="Garre V."/>
            <person name="Horwitz B."/>
            <person name="Torres-Martinez S."/>
            <person name="Idnurm A."/>
            <person name="Herrera-Estrella A."/>
            <person name="Gabaldon T."/>
            <person name="Grigoriev I.V."/>
        </authorList>
    </citation>
    <scope>NUCLEOTIDE SEQUENCE [LARGE SCALE GENOMIC DNA]</scope>
    <source>
        <strain evidence="4">NRRL 1555(-)</strain>
    </source>
</reference>
<dbReference type="STRING" id="763407.A0A162UXL8"/>
<dbReference type="RefSeq" id="XP_018296683.1">
    <property type="nucleotide sequence ID" value="XM_018433651.1"/>
</dbReference>
<dbReference type="Gene3D" id="3.40.525.10">
    <property type="entry name" value="CRAL-TRIO lipid binding domain"/>
    <property type="match status" value="1"/>
</dbReference>
<dbReference type="SMART" id="SM00324">
    <property type="entry name" value="RhoGAP"/>
    <property type="match status" value="1"/>
</dbReference>
<sequence>MSRIQPISPTSPEFKGILELNIIYEAGLDSESRPILVLCADNLPDPKAIDYNLILGFILARLDEFVESDYVLVFFSSPAKFRPSWLWLLQAYRSLDRKYKKNLKALYVLHLTKGYRIIFNLANKITSPKFAKKLHYLSSLNELRSQVPIPPNFIPQSVVKYDRQAAVKPYVPKTREVTPMQHVSSKPSLAFGRRLEDLATIEADGKPDVFVPKVVKALVNHLRLHGMDKEGLFRKSPSSKELRVVKEAFNRGESVDLSQCGIEVAASLLKVFIRELPEPLISIDTVQEIGFIPDTESYSTEQIELVKAKIEPIYIKKPYEAALLKYLLAFLREVSENSDKNLMTVHNLAVVFTPNLIRVTENNKEHSEIDAAEVEEMVSVNAGLYLHQMNQGIGLVRLLITERDRPFGVSSK</sequence>
<dbReference type="Proteomes" id="UP000077315">
    <property type="component" value="Unassembled WGS sequence"/>
</dbReference>
<feature type="domain" description="Rho-GAP" evidence="2">
    <location>
        <begin position="193"/>
        <end position="407"/>
    </location>
</feature>
<dbReference type="InParanoid" id="A0A162UXL8"/>
<accession>A0A162UXL8</accession>